<sequence length="346" mass="38199">MEVYWKNAAAEDVEFFSERQRNRMFEAVLDADQDVKKKAGFKLWPRLAGVAAAIIISGTYFIFNNNETKDSESTAYVSDIAPGKVGATLTLADGKKISLEDARNGELANEAGISINKTADGQVVYEIKGKAGASDKINTLTTAKGETYMLTLPDKSKVWINAASSLSYSASLNEQGLRKVKLQGEAYFEIFKDKAHPFIVQTDKQEVEVLGTHFNVNSYNDEPGIATTLMEGSVKITSNGFQKIIKPGEQAINRSGALTVNHVDLGTVTDWKNGDFNLDKVNFKVAMRKIARWYNVEVIYDTSITDDMEAGGWVSRQSNLSSILNVIESSGLVRFKVDGRKVFVYK</sequence>
<dbReference type="EMBL" id="SWDX01000002">
    <property type="protein sequence ID" value="TKC64155.1"/>
    <property type="molecule type" value="Genomic_DNA"/>
</dbReference>
<dbReference type="PANTHER" id="PTHR30273">
    <property type="entry name" value="PERIPLASMIC SIGNAL SENSOR AND SIGMA FACTOR ACTIVATOR FECR-RELATED"/>
    <property type="match status" value="1"/>
</dbReference>
<dbReference type="PANTHER" id="PTHR30273:SF2">
    <property type="entry name" value="PROTEIN FECR"/>
    <property type="match status" value="1"/>
</dbReference>
<evidence type="ECO:0000259" key="2">
    <source>
        <dbReference type="Pfam" id="PF04773"/>
    </source>
</evidence>
<keyword evidence="1" id="KW-0812">Transmembrane</keyword>
<feature type="domain" description="FecR protein" evidence="2">
    <location>
        <begin position="139"/>
        <end position="235"/>
    </location>
</feature>
<accession>A0A4U1GIN3</accession>
<evidence type="ECO:0000313" key="5">
    <source>
        <dbReference type="Proteomes" id="UP000309594"/>
    </source>
</evidence>
<evidence type="ECO:0000256" key="1">
    <source>
        <dbReference type="SAM" id="Phobius"/>
    </source>
</evidence>
<dbReference type="AlphaFoldDB" id="A0A4U1GIN3"/>
<evidence type="ECO:0000313" key="4">
    <source>
        <dbReference type="EMBL" id="TKC64155.1"/>
    </source>
</evidence>
<dbReference type="Pfam" id="PF04773">
    <property type="entry name" value="FecR"/>
    <property type="match status" value="1"/>
</dbReference>
<proteinExistence type="predicted"/>
<keyword evidence="1" id="KW-0472">Membrane</keyword>
<dbReference type="InterPro" id="IPR012373">
    <property type="entry name" value="Ferrdict_sens_TM"/>
</dbReference>
<organism evidence="4 5">
    <name type="scientific">Pedobacter hiemivivus</name>
    <dbReference type="NCBI Taxonomy" id="2530454"/>
    <lineage>
        <taxon>Bacteria</taxon>
        <taxon>Pseudomonadati</taxon>
        <taxon>Bacteroidota</taxon>
        <taxon>Sphingobacteriia</taxon>
        <taxon>Sphingobacteriales</taxon>
        <taxon>Sphingobacteriaceae</taxon>
        <taxon>Pedobacter</taxon>
    </lineage>
</organism>
<comment type="caution">
    <text evidence="4">The sequence shown here is derived from an EMBL/GenBank/DDBJ whole genome shotgun (WGS) entry which is preliminary data.</text>
</comment>
<dbReference type="Gene3D" id="3.55.50.30">
    <property type="match status" value="1"/>
</dbReference>
<protein>
    <submittedName>
        <fullName evidence="4">DUF4974 domain-containing protein</fullName>
    </submittedName>
</protein>
<keyword evidence="1" id="KW-1133">Transmembrane helix</keyword>
<name>A0A4U1GIN3_9SPHI</name>
<dbReference type="Proteomes" id="UP000309594">
    <property type="component" value="Unassembled WGS sequence"/>
</dbReference>
<reference evidence="4 5" key="1">
    <citation type="submission" date="2019-04" db="EMBL/GenBank/DDBJ databases">
        <title>Pedobacter sp. RP-1-16 sp. nov., isolated from Arctic soil.</title>
        <authorList>
            <person name="Dahal R.H."/>
            <person name="Kim D.-U."/>
        </authorList>
    </citation>
    <scope>NUCLEOTIDE SEQUENCE [LARGE SCALE GENOMIC DNA]</scope>
    <source>
        <strain evidence="4 5">RP-1-16</strain>
    </source>
</reference>
<evidence type="ECO:0000259" key="3">
    <source>
        <dbReference type="Pfam" id="PF16344"/>
    </source>
</evidence>
<gene>
    <name evidence="4" type="ORF">FBD94_06915</name>
</gene>
<dbReference type="Gene3D" id="2.60.120.1440">
    <property type="match status" value="1"/>
</dbReference>
<dbReference type="Pfam" id="PF16344">
    <property type="entry name" value="FecR_C"/>
    <property type="match status" value="1"/>
</dbReference>
<dbReference type="GO" id="GO:0016989">
    <property type="term" value="F:sigma factor antagonist activity"/>
    <property type="evidence" value="ECO:0007669"/>
    <property type="project" value="TreeGrafter"/>
</dbReference>
<feature type="transmembrane region" description="Helical" evidence="1">
    <location>
        <begin position="43"/>
        <end position="63"/>
    </location>
</feature>
<dbReference type="InterPro" id="IPR032508">
    <property type="entry name" value="FecR_C"/>
</dbReference>
<dbReference type="InterPro" id="IPR006860">
    <property type="entry name" value="FecR"/>
</dbReference>
<feature type="domain" description="Protein FecR C-terminal" evidence="3">
    <location>
        <begin position="276"/>
        <end position="344"/>
    </location>
</feature>